<dbReference type="AlphaFoldDB" id="X0W6H5"/>
<evidence type="ECO:0000256" key="3">
    <source>
        <dbReference type="ARBA" id="ARBA00022840"/>
    </source>
</evidence>
<dbReference type="Gene3D" id="3.40.50.620">
    <property type="entry name" value="HUPs"/>
    <property type="match status" value="1"/>
</dbReference>
<dbReference type="InterPro" id="IPR041872">
    <property type="entry name" value="Anticodon_Met"/>
</dbReference>
<evidence type="ECO:0000256" key="2">
    <source>
        <dbReference type="ARBA" id="ARBA00022741"/>
    </source>
</evidence>
<dbReference type="SUPFAM" id="SSF47323">
    <property type="entry name" value="Anticodon-binding domain of a subclass of class I aminoacyl-tRNA synthetases"/>
    <property type="match status" value="1"/>
</dbReference>
<name>X0W6H5_9ZZZZ</name>
<dbReference type="SUPFAM" id="SSF52374">
    <property type="entry name" value="Nucleotidylyl transferase"/>
    <property type="match status" value="1"/>
</dbReference>
<dbReference type="Pfam" id="PF19303">
    <property type="entry name" value="Anticodon_3"/>
    <property type="match status" value="1"/>
</dbReference>
<keyword evidence="1" id="KW-0436">Ligase</keyword>
<evidence type="ECO:0000256" key="4">
    <source>
        <dbReference type="ARBA" id="ARBA00022917"/>
    </source>
</evidence>
<keyword evidence="4" id="KW-0648">Protein biosynthesis</keyword>
<keyword evidence="2" id="KW-0547">Nucleotide-binding</keyword>
<feature type="domain" description="Methionyl/Leucyl tRNA synthetase" evidence="6">
    <location>
        <begin position="1"/>
        <end position="75"/>
    </location>
</feature>
<dbReference type="InterPro" id="IPR023458">
    <property type="entry name" value="Met-tRNA_ligase_1"/>
</dbReference>
<dbReference type="InterPro" id="IPR014729">
    <property type="entry name" value="Rossmann-like_a/b/a_fold"/>
</dbReference>
<dbReference type="Pfam" id="PF09334">
    <property type="entry name" value="tRNA-synt_1g"/>
    <property type="match status" value="1"/>
</dbReference>
<dbReference type="InterPro" id="IPR009080">
    <property type="entry name" value="tRNAsynth_Ia_anticodon-bd"/>
</dbReference>
<reference evidence="8" key="1">
    <citation type="journal article" date="2014" name="Front. Microbiol.">
        <title>High frequency of phylogenetically diverse reductive dehalogenase-homologous genes in deep subseafloor sedimentary metagenomes.</title>
        <authorList>
            <person name="Kawai M."/>
            <person name="Futagami T."/>
            <person name="Toyoda A."/>
            <person name="Takaki Y."/>
            <person name="Nishi S."/>
            <person name="Hori S."/>
            <person name="Arai W."/>
            <person name="Tsubouchi T."/>
            <person name="Morono Y."/>
            <person name="Uchiyama I."/>
            <person name="Ito T."/>
            <person name="Fujiyama A."/>
            <person name="Inagaki F."/>
            <person name="Takami H."/>
        </authorList>
    </citation>
    <scope>NUCLEOTIDE SEQUENCE</scope>
    <source>
        <strain evidence="8">Expedition CK06-06</strain>
    </source>
</reference>
<dbReference type="PANTHER" id="PTHR45765:SF1">
    <property type="entry name" value="METHIONINE--TRNA LIGASE, CYTOPLASMIC"/>
    <property type="match status" value="1"/>
</dbReference>
<sequence>ANEFLAFEGRKLSTSKNWAVWLPDYLSRYDPDPLRYLLSINMPETSDTDFSWREFVRRNNDELVATYGNLVHRVLTFTYRNFDGCVPTPGELDERSQGLIDRARDTLSTMDGLLYGCHFKAAITLAMSLAHDTNRYLDERSPWKVIKEDREASATALYVAIVVLSCLRTALYPFLPFSSQKLHEMLGFEGGVENDGWQLRSPEPGQKLLPPQPLFSKLDDEIIEEETKRLGQDV</sequence>
<dbReference type="GO" id="GO:0005524">
    <property type="term" value="F:ATP binding"/>
    <property type="evidence" value="ECO:0007669"/>
    <property type="project" value="UniProtKB-KW"/>
</dbReference>
<dbReference type="Gene3D" id="1.10.730.10">
    <property type="entry name" value="Isoleucyl-tRNA Synthetase, Domain 1"/>
    <property type="match status" value="1"/>
</dbReference>
<feature type="non-terminal residue" evidence="8">
    <location>
        <position position="1"/>
    </location>
</feature>
<keyword evidence="3" id="KW-0067">ATP-binding</keyword>
<comment type="caution">
    <text evidence="8">The sequence shown here is derived from an EMBL/GenBank/DDBJ whole genome shotgun (WGS) entry which is preliminary data.</text>
</comment>
<gene>
    <name evidence="8" type="ORF">S01H1_60215</name>
</gene>
<evidence type="ECO:0000256" key="5">
    <source>
        <dbReference type="ARBA" id="ARBA00023146"/>
    </source>
</evidence>
<dbReference type="InterPro" id="IPR015413">
    <property type="entry name" value="Methionyl/Leucyl_tRNA_Synth"/>
</dbReference>
<feature type="domain" description="Methionyl-tRNA synthetase anticodon-binding" evidence="7">
    <location>
        <begin position="86"/>
        <end position="230"/>
    </location>
</feature>
<keyword evidence="5" id="KW-0030">Aminoacyl-tRNA synthetase</keyword>
<evidence type="ECO:0000259" key="6">
    <source>
        <dbReference type="Pfam" id="PF09334"/>
    </source>
</evidence>
<evidence type="ECO:0000259" key="7">
    <source>
        <dbReference type="Pfam" id="PF19303"/>
    </source>
</evidence>
<accession>X0W6H5</accession>
<evidence type="ECO:0000313" key="8">
    <source>
        <dbReference type="EMBL" id="GAG18882.1"/>
    </source>
</evidence>
<dbReference type="PANTHER" id="PTHR45765">
    <property type="entry name" value="METHIONINE--TRNA LIGASE"/>
    <property type="match status" value="1"/>
</dbReference>
<evidence type="ECO:0000256" key="1">
    <source>
        <dbReference type="ARBA" id="ARBA00022598"/>
    </source>
</evidence>
<dbReference type="GO" id="GO:0006431">
    <property type="term" value="P:methionyl-tRNA aminoacylation"/>
    <property type="evidence" value="ECO:0007669"/>
    <property type="project" value="TreeGrafter"/>
</dbReference>
<dbReference type="GO" id="GO:0005829">
    <property type="term" value="C:cytosol"/>
    <property type="evidence" value="ECO:0007669"/>
    <property type="project" value="TreeGrafter"/>
</dbReference>
<proteinExistence type="predicted"/>
<dbReference type="GO" id="GO:0004825">
    <property type="term" value="F:methionine-tRNA ligase activity"/>
    <property type="evidence" value="ECO:0007669"/>
    <property type="project" value="InterPro"/>
</dbReference>
<protein>
    <submittedName>
        <fullName evidence="8">Uncharacterized protein</fullName>
    </submittedName>
</protein>
<dbReference type="CDD" id="cd07957">
    <property type="entry name" value="Anticodon_Ia_Met"/>
    <property type="match status" value="1"/>
</dbReference>
<organism evidence="8">
    <name type="scientific">marine sediment metagenome</name>
    <dbReference type="NCBI Taxonomy" id="412755"/>
    <lineage>
        <taxon>unclassified sequences</taxon>
        <taxon>metagenomes</taxon>
        <taxon>ecological metagenomes</taxon>
    </lineage>
</organism>
<dbReference type="EMBL" id="BARS01039436">
    <property type="protein sequence ID" value="GAG18882.1"/>
    <property type="molecule type" value="Genomic_DNA"/>
</dbReference>